<dbReference type="AlphaFoldDB" id="A0A0V8LXA1"/>
<feature type="transmembrane region" description="Helical" evidence="1">
    <location>
        <begin position="12"/>
        <end position="31"/>
    </location>
</feature>
<keyword evidence="1" id="KW-1133">Transmembrane helix</keyword>
<protein>
    <submittedName>
        <fullName evidence="2">Uncharacterized protein</fullName>
    </submittedName>
</protein>
<evidence type="ECO:0000313" key="2">
    <source>
        <dbReference type="EMBL" id="KSV16159.1"/>
    </source>
</evidence>
<reference evidence="2 3" key="1">
    <citation type="journal article" date="2015" name="Sci. Rep.">
        <title>A comparative genomics and reductive dehalogenase gene transcription study of two chloroethene-respiring bacteria, Dehalococcoides mccartyi strains MB and 11a.</title>
        <authorList>
            <person name="Low A."/>
            <person name="Shen Z."/>
            <person name="Cheng D."/>
            <person name="Rogers M.J."/>
            <person name="Lee P.K."/>
            <person name="He J."/>
        </authorList>
    </citation>
    <scope>NUCLEOTIDE SEQUENCE [LARGE SCALE GENOMIC DNA]</scope>
    <source>
        <strain evidence="2 3">MB</strain>
    </source>
</reference>
<dbReference type="EMBL" id="JGYD01000029">
    <property type="protein sequence ID" value="KSV16159.1"/>
    <property type="molecule type" value="Genomic_DNA"/>
</dbReference>
<evidence type="ECO:0000313" key="3">
    <source>
        <dbReference type="Proteomes" id="UP000053577"/>
    </source>
</evidence>
<organism evidence="2 3">
    <name type="scientific">Dehalococcoides mccartyi</name>
    <dbReference type="NCBI Taxonomy" id="61435"/>
    <lineage>
        <taxon>Bacteria</taxon>
        <taxon>Bacillati</taxon>
        <taxon>Chloroflexota</taxon>
        <taxon>Dehalococcoidia</taxon>
        <taxon>Dehalococcoidales</taxon>
        <taxon>Dehalococcoidaceae</taxon>
        <taxon>Dehalococcoides</taxon>
    </lineage>
</organism>
<proteinExistence type="predicted"/>
<accession>A0A0V8LXA1</accession>
<sequence length="129" mass="14421">MKIIQGFRASHRWMITSGLLSIFILALVLAGQIFEGIFTFTLFIFSFLRSLNLAAIEQDKKTGFLSLFLGSHWMSFTTGAVITAMITAFKRGDLWSGVFLIGAMVTLLWITSLYINDEQTGQEAEAKND</sequence>
<gene>
    <name evidence="2" type="ORF">DA01_08130</name>
</gene>
<dbReference type="PATRIC" id="fig|61435.5.peg.1600"/>
<keyword evidence="1" id="KW-0812">Transmembrane</keyword>
<feature type="transmembrane region" description="Helical" evidence="1">
    <location>
        <begin position="37"/>
        <end position="55"/>
    </location>
</feature>
<dbReference type="Proteomes" id="UP000053577">
    <property type="component" value="Unassembled WGS sequence"/>
</dbReference>
<name>A0A0V8LXA1_9CHLR</name>
<keyword evidence="1" id="KW-0472">Membrane</keyword>
<comment type="caution">
    <text evidence="2">The sequence shown here is derived from an EMBL/GenBank/DDBJ whole genome shotgun (WGS) entry which is preliminary data.</text>
</comment>
<feature type="transmembrane region" description="Helical" evidence="1">
    <location>
        <begin position="94"/>
        <end position="115"/>
    </location>
</feature>
<evidence type="ECO:0000256" key="1">
    <source>
        <dbReference type="SAM" id="Phobius"/>
    </source>
</evidence>
<feature type="transmembrane region" description="Helical" evidence="1">
    <location>
        <begin position="67"/>
        <end position="88"/>
    </location>
</feature>